<feature type="transmembrane region" description="Helical" evidence="2">
    <location>
        <begin position="12"/>
        <end position="31"/>
    </location>
</feature>
<feature type="region of interest" description="Disordered" evidence="1">
    <location>
        <begin position="67"/>
        <end position="86"/>
    </location>
</feature>
<dbReference type="EMBL" id="PCTL01000010">
    <property type="protein sequence ID" value="PIP73707.1"/>
    <property type="molecule type" value="Genomic_DNA"/>
</dbReference>
<feature type="compositionally biased region" description="Polar residues" evidence="1">
    <location>
        <begin position="67"/>
        <end position="76"/>
    </location>
</feature>
<dbReference type="AlphaFoldDB" id="A0A2H0CUX4"/>
<sequence length="260" mass="29115">MADEGGSGDNNSGILFIILILLFVLVVNVPLASEIVFQWIPATVDVISGGTPAGDGNVATSAPTVVLTSSEDTQGNPRIELNDEDESSSYLSDFPYSEEGSLFSLWSVFVPISIFTSLILAMGLLYSAIRVVQIRKREKIELKESRGPVLGGNITKAQMTWHKIVDQSQSTNPNDWRLSIIEADVMLDELLDVQGYTGDTMADKMKQVELSDFNTIDDAWEAHKARNRIAHEGSRYELNQREVRRIIELYERVFREFHFI</sequence>
<comment type="caution">
    <text evidence="3">The sequence shown here is derived from an EMBL/GenBank/DDBJ whole genome shotgun (WGS) entry which is preliminary data.</text>
</comment>
<keyword evidence="2" id="KW-1133">Transmembrane helix</keyword>
<feature type="transmembrane region" description="Helical" evidence="2">
    <location>
        <begin position="103"/>
        <end position="129"/>
    </location>
</feature>
<keyword evidence="2" id="KW-0472">Membrane</keyword>
<name>A0A2H0CUX4_9BACT</name>
<reference evidence="3 4" key="1">
    <citation type="submission" date="2017-09" db="EMBL/GenBank/DDBJ databases">
        <title>Depth-based differentiation of microbial function through sediment-hosted aquifers and enrichment of novel symbionts in the deep terrestrial subsurface.</title>
        <authorList>
            <person name="Probst A.J."/>
            <person name="Ladd B."/>
            <person name="Jarett J.K."/>
            <person name="Geller-Mcgrath D.E."/>
            <person name="Sieber C.M."/>
            <person name="Emerson J.B."/>
            <person name="Anantharaman K."/>
            <person name="Thomas B.C."/>
            <person name="Malmstrom R."/>
            <person name="Stieglmeier M."/>
            <person name="Klingl A."/>
            <person name="Woyke T."/>
            <person name="Ryan C.M."/>
            <person name="Banfield J.F."/>
        </authorList>
    </citation>
    <scope>NUCLEOTIDE SEQUENCE [LARGE SCALE GENOMIC DNA]</scope>
    <source>
        <strain evidence="3">CG22_combo_CG10-13_8_21_14_all_47_15</strain>
    </source>
</reference>
<dbReference type="Proteomes" id="UP000230638">
    <property type="component" value="Unassembled WGS sequence"/>
</dbReference>
<accession>A0A2H0CUX4</accession>
<evidence type="ECO:0000256" key="1">
    <source>
        <dbReference type="SAM" id="MobiDB-lite"/>
    </source>
</evidence>
<organism evidence="3 4">
    <name type="scientific">Candidatus Lloydbacteria bacterium CG22_combo_CG10-13_8_21_14_all_47_15</name>
    <dbReference type="NCBI Taxonomy" id="1974635"/>
    <lineage>
        <taxon>Bacteria</taxon>
        <taxon>Candidatus Lloydiibacteriota</taxon>
    </lineage>
</organism>
<protein>
    <submittedName>
        <fullName evidence="3">Uncharacterized protein</fullName>
    </submittedName>
</protein>
<evidence type="ECO:0000313" key="3">
    <source>
        <dbReference type="EMBL" id="PIP73707.1"/>
    </source>
</evidence>
<evidence type="ECO:0000313" key="4">
    <source>
        <dbReference type="Proteomes" id="UP000230638"/>
    </source>
</evidence>
<evidence type="ECO:0000256" key="2">
    <source>
        <dbReference type="SAM" id="Phobius"/>
    </source>
</evidence>
<proteinExistence type="predicted"/>
<keyword evidence="2" id="KW-0812">Transmembrane</keyword>
<gene>
    <name evidence="3" type="ORF">COW88_01115</name>
</gene>